<evidence type="ECO:0000313" key="1">
    <source>
        <dbReference type="EMBL" id="JAE24579.1"/>
    </source>
</evidence>
<reference evidence="1" key="2">
    <citation type="journal article" date="2015" name="Data Brief">
        <title>Shoot transcriptome of the giant reed, Arundo donax.</title>
        <authorList>
            <person name="Barrero R.A."/>
            <person name="Guerrero F.D."/>
            <person name="Moolhuijzen P."/>
            <person name="Goolsby J.A."/>
            <person name="Tidwell J."/>
            <person name="Bellgard S.E."/>
            <person name="Bellgard M.I."/>
        </authorList>
    </citation>
    <scope>NUCLEOTIDE SEQUENCE</scope>
    <source>
        <tissue evidence="1">Shoot tissue taken approximately 20 cm above the soil surface</tissue>
    </source>
</reference>
<name>A0A0A9GMF6_ARUDO</name>
<dbReference type="AlphaFoldDB" id="A0A0A9GMF6"/>
<accession>A0A0A9GMF6</accession>
<organism evidence="1">
    <name type="scientific">Arundo donax</name>
    <name type="common">Giant reed</name>
    <name type="synonym">Donax arundinaceus</name>
    <dbReference type="NCBI Taxonomy" id="35708"/>
    <lineage>
        <taxon>Eukaryota</taxon>
        <taxon>Viridiplantae</taxon>
        <taxon>Streptophyta</taxon>
        <taxon>Embryophyta</taxon>
        <taxon>Tracheophyta</taxon>
        <taxon>Spermatophyta</taxon>
        <taxon>Magnoliopsida</taxon>
        <taxon>Liliopsida</taxon>
        <taxon>Poales</taxon>
        <taxon>Poaceae</taxon>
        <taxon>PACMAD clade</taxon>
        <taxon>Arundinoideae</taxon>
        <taxon>Arundineae</taxon>
        <taxon>Arundo</taxon>
    </lineage>
</organism>
<protein>
    <submittedName>
        <fullName evidence="1">Uncharacterized protein</fullName>
    </submittedName>
</protein>
<proteinExistence type="predicted"/>
<sequence length="20" mass="2301">MLATKAGRHWYCGSLPRYCS</sequence>
<reference evidence="1" key="1">
    <citation type="submission" date="2014-09" db="EMBL/GenBank/DDBJ databases">
        <authorList>
            <person name="Magalhaes I.L.F."/>
            <person name="Oliveira U."/>
            <person name="Santos F.R."/>
            <person name="Vidigal T.H.D.A."/>
            <person name="Brescovit A.D."/>
            <person name="Santos A.J."/>
        </authorList>
    </citation>
    <scope>NUCLEOTIDE SEQUENCE</scope>
    <source>
        <tissue evidence="1">Shoot tissue taken approximately 20 cm above the soil surface</tissue>
    </source>
</reference>
<dbReference type="EMBL" id="GBRH01173317">
    <property type="protein sequence ID" value="JAE24579.1"/>
    <property type="molecule type" value="Transcribed_RNA"/>
</dbReference>